<name>A0ABY6Q8G6_9GAMM</name>
<gene>
    <name evidence="2" type="ORF">E0F26_07125</name>
</gene>
<dbReference type="EMBL" id="CP036501">
    <property type="protein sequence ID" value="UZP74523.1"/>
    <property type="molecule type" value="Genomic_DNA"/>
</dbReference>
<protein>
    <submittedName>
        <fullName evidence="2">Alpha/beta fold hydrolase</fullName>
    </submittedName>
</protein>
<dbReference type="PRINTS" id="PR00111">
    <property type="entry name" value="ABHYDROLASE"/>
</dbReference>
<dbReference type="RefSeq" id="WP_279240975.1">
    <property type="nucleotide sequence ID" value="NZ_CP036501.1"/>
</dbReference>
<accession>A0ABY6Q8G6</accession>
<keyword evidence="2" id="KW-0378">Hydrolase</keyword>
<evidence type="ECO:0000259" key="1">
    <source>
        <dbReference type="Pfam" id="PF00561"/>
    </source>
</evidence>
<reference evidence="2 3" key="1">
    <citation type="submission" date="2019-02" db="EMBL/GenBank/DDBJ databases">
        <title>Halieaceae_genomes.</title>
        <authorList>
            <person name="Li S.-H."/>
        </authorList>
    </citation>
    <scope>NUCLEOTIDE SEQUENCE [LARGE SCALE GENOMIC DNA]</scope>
    <source>
        <strain evidence="2 3">JH123</strain>
    </source>
</reference>
<sequence length="360" mass="40042">MKILRTPDSCFAGLRDYPFEPQYTTIKTHDGQDLRIHHIDEGPRDGAIVLCIHGQPVWSYLYRKMIPHLTSAGLRVICPDLVGYGKSDKPAAREDYTYERQVEWMGAWLEQNDFSGLTFFGQDWGGLIGLRLVAAHSDRFDNVVIGNTGLPYNPDVPQAMVDEVEDYRANAPTPTLFGMSKELRSLSWGGKASNPALIFAVWQKFCWETVHPPFGLMLSMMSEQQPTLMKVARALLHKLGMRAPLPSSVAKAYDAPFPSAEYAMGPRAMPSQVPSLPTSPSLEQQRLAWEFFESFDKPFVCAFADDDPVTKGGDAIFLNRVPGTKGQPHTTIKGAGHFLQETRPKEVSQVIIDVVARSAA</sequence>
<dbReference type="PANTHER" id="PTHR43798:SF33">
    <property type="entry name" value="HYDROLASE, PUTATIVE (AFU_ORTHOLOGUE AFUA_2G14860)-RELATED"/>
    <property type="match status" value="1"/>
</dbReference>
<organism evidence="2 3">
    <name type="scientific">Candidatus Paraluminiphilus aquimaris</name>
    <dbReference type="NCBI Taxonomy" id="2518994"/>
    <lineage>
        <taxon>Bacteria</taxon>
        <taxon>Pseudomonadati</taxon>
        <taxon>Pseudomonadota</taxon>
        <taxon>Gammaproteobacteria</taxon>
        <taxon>Cellvibrionales</taxon>
        <taxon>Halieaceae</taxon>
        <taxon>Candidatus Paraluminiphilus</taxon>
    </lineage>
</organism>
<evidence type="ECO:0000313" key="3">
    <source>
        <dbReference type="Proteomes" id="UP001317963"/>
    </source>
</evidence>
<evidence type="ECO:0000313" key="2">
    <source>
        <dbReference type="EMBL" id="UZP74523.1"/>
    </source>
</evidence>
<dbReference type="SUPFAM" id="SSF53474">
    <property type="entry name" value="alpha/beta-Hydrolases"/>
    <property type="match status" value="1"/>
</dbReference>
<proteinExistence type="predicted"/>
<feature type="domain" description="AB hydrolase-1" evidence="1">
    <location>
        <begin position="48"/>
        <end position="166"/>
    </location>
</feature>
<dbReference type="Pfam" id="PF00561">
    <property type="entry name" value="Abhydrolase_1"/>
    <property type="match status" value="1"/>
</dbReference>
<dbReference type="PRINTS" id="PR00412">
    <property type="entry name" value="EPOXHYDRLASE"/>
</dbReference>
<dbReference type="InterPro" id="IPR029058">
    <property type="entry name" value="AB_hydrolase_fold"/>
</dbReference>
<dbReference type="PANTHER" id="PTHR43798">
    <property type="entry name" value="MONOACYLGLYCEROL LIPASE"/>
    <property type="match status" value="1"/>
</dbReference>
<dbReference type="InterPro" id="IPR050266">
    <property type="entry name" value="AB_hydrolase_sf"/>
</dbReference>
<dbReference type="InterPro" id="IPR000639">
    <property type="entry name" value="Epox_hydrolase-like"/>
</dbReference>
<dbReference type="InterPro" id="IPR000073">
    <property type="entry name" value="AB_hydrolase_1"/>
</dbReference>
<dbReference type="Proteomes" id="UP001317963">
    <property type="component" value="Chromosome"/>
</dbReference>
<dbReference type="NCBIfam" id="NF002043">
    <property type="entry name" value="PRK00870.1"/>
    <property type="match status" value="1"/>
</dbReference>
<keyword evidence="3" id="KW-1185">Reference proteome</keyword>
<dbReference type="GO" id="GO:0016787">
    <property type="term" value="F:hydrolase activity"/>
    <property type="evidence" value="ECO:0007669"/>
    <property type="project" value="UniProtKB-KW"/>
</dbReference>
<dbReference type="Gene3D" id="3.40.50.1820">
    <property type="entry name" value="alpha/beta hydrolase"/>
    <property type="match status" value="1"/>
</dbReference>